<protein>
    <submittedName>
        <fullName evidence="2">Uncharacterized protein</fullName>
    </submittedName>
</protein>
<comment type="caution">
    <text evidence="2">The sequence shown here is derived from an EMBL/GenBank/DDBJ whole genome shotgun (WGS) entry which is preliminary data.</text>
</comment>
<reference evidence="2 3" key="1">
    <citation type="journal article" date="2019" name="Commun. Biol.">
        <title>The bagworm genome reveals a unique fibroin gene that provides high tensile strength.</title>
        <authorList>
            <person name="Kono N."/>
            <person name="Nakamura H."/>
            <person name="Ohtoshi R."/>
            <person name="Tomita M."/>
            <person name="Numata K."/>
            <person name="Arakawa K."/>
        </authorList>
    </citation>
    <scope>NUCLEOTIDE SEQUENCE [LARGE SCALE GENOMIC DNA]</scope>
</reference>
<feature type="compositionally biased region" description="Low complexity" evidence="1">
    <location>
        <begin position="25"/>
        <end position="39"/>
    </location>
</feature>
<dbReference type="AlphaFoldDB" id="A0A4C1SBB7"/>
<feature type="compositionally biased region" description="Basic and acidic residues" evidence="1">
    <location>
        <begin position="49"/>
        <end position="60"/>
    </location>
</feature>
<feature type="region of interest" description="Disordered" evidence="1">
    <location>
        <begin position="1"/>
        <end position="63"/>
    </location>
</feature>
<organism evidence="2 3">
    <name type="scientific">Eumeta variegata</name>
    <name type="common">Bagworm moth</name>
    <name type="synonym">Eumeta japonica</name>
    <dbReference type="NCBI Taxonomy" id="151549"/>
    <lineage>
        <taxon>Eukaryota</taxon>
        <taxon>Metazoa</taxon>
        <taxon>Ecdysozoa</taxon>
        <taxon>Arthropoda</taxon>
        <taxon>Hexapoda</taxon>
        <taxon>Insecta</taxon>
        <taxon>Pterygota</taxon>
        <taxon>Neoptera</taxon>
        <taxon>Endopterygota</taxon>
        <taxon>Lepidoptera</taxon>
        <taxon>Glossata</taxon>
        <taxon>Ditrysia</taxon>
        <taxon>Tineoidea</taxon>
        <taxon>Psychidae</taxon>
        <taxon>Oiketicinae</taxon>
        <taxon>Eumeta</taxon>
    </lineage>
</organism>
<dbReference type="EMBL" id="BGZK01003203">
    <property type="protein sequence ID" value="GBO98676.1"/>
    <property type="molecule type" value="Genomic_DNA"/>
</dbReference>
<gene>
    <name evidence="2" type="ORF">EVAR_103825_1</name>
</gene>
<proteinExistence type="predicted"/>
<evidence type="ECO:0000256" key="1">
    <source>
        <dbReference type="SAM" id="MobiDB-lite"/>
    </source>
</evidence>
<evidence type="ECO:0000313" key="2">
    <source>
        <dbReference type="EMBL" id="GBO98676.1"/>
    </source>
</evidence>
<dbReference type="Proteomes" id="UP000299102">
    <property type="component" value="Unassembled WGS sequence"/>
</dbReference>
<keyword evidence="3" id="KW-1185">Reference proteome</keyword>
<sequence length="111" mass="11889">MRGGVPGMRNGNDEGEGGWEQIRLRTSPAAQATATSQRALGPRQGGQSSRRETSVRDLKSFSRRPGRRLTVCSVVGAQCRPHSVSVEPGGGRTSAYRKHVRDARGAVSLAF</sequence>
<name>A0A4C1SBB7_EUMVA</name>
<accession>A0A4C1SBB7</accession>
<evidence type="ECO:0000313" key="3">
    <source>
        <dbReference type="Proteomes" id="UP000299102"/>
    </source>
</evidence>